<gene>
    <name evidence="5" type="ORF">ID854_01130</name>
</gene>
<feature type="domain" description="Erythromycin biosynthesis protein CIII-like C-terminal" evidence="4">
    <location>
        <begin position="305"/>
        <end position="409"/>
    </location>
</feature>
<evidence type="ECO:0000259" key="3">
    <source>
        <dbReference type="Pfam" id="PF03033"/>
    </source>
</evidence>
<keyword evidence="1" id="KW-0328">Glycosyltransferase</keyword>
<dbReference type="Pfam" id="PF06722">
    <property type="entry name" value="EryCIII-like_C"/>
    <property type="match status" value="1"/>
</dbReference>
<dbReference type="GO" id="GO:0005975">
    <property type="term" value="P:carbohydrate metabolic process"/>
    <property type="evidence" value="ECO:0007669"/>
    <property type="project" value="InterPro"/>
</dbReference>
<dbReference type="Gene3D" id="3.40.50.2000">
    <property type="entry name" value="Glycogen Phosphorylase B"/>
    <property type="match status" value="2"/>
</dbReference>
<dbReference type="InterPro" id="IPR002213">
    <property type="entry name" value="UDP_glucos_trans"/>
</dbReference>
<dbReference type="Pfam" id="PF03033">
    <property type="entry name" value="Glyco_transf_28"/>
    <property type="match status" value="1"/>
</dbReference>
<dbReference type="PANTHER" id="PTHR21015">
    <property type="entry name" value="UDP-N-ACETYLGLUCOSAMINE--N-ACETYLMURAMYL-(PENTAPEPTIDE) PYROPHOSPHORYL-UNDECAPRENOL N-ACETYLGLUCOSAMINE TRANSFERASE 1"/>
    <property type="match status" value="1"/>
</dbReference>
<feature type="domain" description="Glycosyltransferase family 28 N-terminal" evidence="3">
    <location>
        <begin position="4"/>
        <end position="74"/>
    </location>
</feature>
<evidence type="ECO:0000259" key="4">
    <source>
        <dbReference type="Pfam" id="PF06722"/>
    </source>
</evidence>
<dbReference type="CDD" id="cd03784">
    <property type="entry name" value="GT1_Gtf-like"/>
    <property type="match status" value="1"/>
</dbReference>
<organism evidence="5">
    <name type="scientific">Xenorhabdus szentirmaii</name>
    <dbReference type="NCBI Taxonomy" id="290112"/>
    <lineage>
        <taxon>Bacteria</taxon>
        <taxon>Pseudomonadati</taxon>
        <taxon>Pseudomonadota</taxon>
        <taxon>Gammaproteobacteria</taxon>
        <taxon>Enterobacterales</taxon>
        <taxon>Morganellaceae</taxon>
        <taxon>Xenorhabdus</taxon>
    </lineage>
</organism>
<keyword evidence="2" id="KW-0808">Transferase</keyword>
<evidence type="ECO:0000256" key="1">
    <source>
        <dbReference type="ARBA" id="ARBA00022676"/>
    </source>
</evidence>
<dbReference type="EMBL" id="JACXBF010000042">
    <property type="protein sequence ID" value="MBD2799097.1"/>
    <property type="molecule type" value="Genomic_DNA"/>
</dbReference>
<dbReference type="InterPro" id="IPR004276">
    <property type="entry name" value="GlycoTrans_28_N"/>
</dbReference>
<name>A0AAW3YQH4_9GAMM</name>
<dbReference type="AlphaFoldDB" id="A0AAW3YQH4"/>
<dbReference type="GO" id="GO:0016758">
    <property type="term" value="F:hexosyltransferase activity"/>
    <property type="evidence" value="ECO:0007669"/>
    <property type="project" value="InterPro"/>
</dbReference>
<proteinExistence type="predicted"/>
<dbReference type="SUPFAM" id="SSF53756">
    <property type="entry name" value="UDP-Glycosyltransferase/glycogen phosphorylase"/>
    <property type="match status" value="1"/>
</dbReference>
<comment type="caution">
    <text evidence="5">The sequence shown here is derived from an EMBL/GenBank/DDBJ whole genome shotgun (WGS) entry which is preliminary data.</text>
</comment>
<accession>A0AAW3YQH4</accession>
<sequence length="428" mass="47438">MSRIVLATVATPGHVFPILTIAEHLINQGYDVTILTGSLFREKAEALGARFVPFDKQVDVDYRCLEKHFPERAEYPPGNIQMAWAMKQFFAAPIPVLSNQLMQVIKEEQADLLITDNTFYAVLPLLQKPASERIPVISIGVTPVSWSSRDTIFWGPRIPPDLLPADLKREQLIDEETHQLIEQVREAFNQALAAVECSPLTGDHNDVLISQVDRFLQLATPSFELPRDDLPETVEFVGALSVKVEDDNVQINWPDESVPLILVTQGTLANVDFNQLLLPTLRALANLPVRVLAITGGRSVDMPGEELPENARVVEYLNFEHWLPRTAIFITNGGYGSLNSAVRHGVPMVVAGTGDGKLEAVARVIWSKCGISLHTDTPSELQLYRAVTRILSSPVWHQQAQIIKADYDAHNALELITGNVNKLLSQSA</sequence>
<evidence type="ECO:0000256" key="2">
    <source>
        <dbReference type="ARBA" id="ARBA00022679"/>
    </source>
</evidence>
<dbReference type="GO" id="GO:0008194">
    <property type="term" value="F:UDP-glycosyltransferase activity"/>
    <property type="evidence" value="ECO:0007669"/>
    <property type="project" value="InterPro"/>
</dbReference>
<dbReference type="InterPro" id="IPR010610">
    <property type="entry name" value="EryCIII-like_C"/>
</dbReference>
<reference evidence="5" key="1">
    <citation type="submission" date="2020-09" db="EMBL/GenBank/DDBJ databases">
        <authorList>
            <person name="Palma L."/>
            <person name="Caballero P."/>
            <person name="Berry C."/>
            <person name="Del Valle E."/>
        </authorList>
    </citation>
    <scope>NUCLEOTIDE SEQUENCE</scope>
    <source>
        <strain evidence="5">M</strain>
    </source>
</reference>
<dbReference type="RefSeq" id="WP_323868226.1">
    <property type="nucleotide sequence ID" value="NZ_JACXBF010000042.1"/>
</dbReference>
<dbReference type="Proteomes" id="UP001193920">
    <property type="component" value="Unassembled WGS sequence"/>
</dbReference>
<reference evidence="5" key="2">
    <citation type="journal article" date="2024" name="Toxins">
        <title>Genome Sequence Analysis of Native Xenorhabdus Strains Isolated from Entomopathogenic Nematodes in Argentina.</title>
        <authorList>
            <person name="Palma L."/>
            <person name="Frizzo L."/>
            <person name="Kaiser S."/>
            <person name="Berry C."/>
            <person name="Caballero P."/>
            <person name="Bode H.B."/>
            <person name="Del Valle E.E."/>
        </authorList>
    </citation>
    <scope>NUCLEOTIDE SEQUENCE</scope>
    <source>
        <strain evidence="5">M</strain>
    </source>
</reference>
<protein>
    <submittedName>
        <fullName evidence="5">Glycosyltransferase</fullName>
    </submittedName>
</protein>
<dbReference type="GO" id="GO:0033072">
    <property type="term" value="P:vancomycin biosynthetic process"/>
    <property type="evidence" value="ECO:0007669"/>
    <property type="project" value="UniProtKB-ARBA"/>
</dbReference>
<dbReference type="PANTHER" id="PTHR21015:SF22">
    <property type="entry name" value="GLYCOSYLTRANSFERASE"/>
    <property type="match status" value="1"/>
</dbReference>
<evidence type="ECO:0000313" key="5">
    <source>
        <dbReference type="EMBL" id="MBD2799097.1"/>
    </source>
</evidence>